<name>A0ABT3TFQ1_9GAMM</name>
<proteinExistence type="inferred from homology"/>
<evidence type="ECO:0000259" key="3">
    <source>
        <dbReference type="Pfam" id="PF02397"/>
    </source>
</evidence>
<keyword evidence="4" id="KW-0808">Transferase</keyword>
<evidence type="ECO:0000256" key="1">
    <source>
        <dbReference type="ARBA" id="ARBA00006464"/>
    </source>
</evidence>
<keyword evidence="5" id="KW-1185">Reference proteome</keyword>
<keyword evidence="2" id="KW-0472">Membrane</keyword>
<comment type="similarity">
    <text evidence="1">Belongs to the bacterial sugar transferase family.</text>
</comment>
<organism evidence="4 5">
    <name type="scientific">Candidatus Litorirhabdus singularis</name>
    <dbReference type="NCBI Taxonomy" id="2518993"/>
    <lineage>
        <taxon>Bacteria</taxon>
        <taxon>Pseudomonadati</taxon>
        <taxon>Pseudomonadota</taxon>
        <taxon>Gammaproteobacteria</taxon>
        <taxon>Cellvibrionales</taxon>
        <taxon>Halieaceae</taxon>
        <taxon>Candidatus Litorirhabdus</taxon>
    </lineage>
</organism>
<feature type="domain" description="Bacterial sugar transferase" evidence="3">
    <location>
        <begin position="36"/>
        <end position="224"/>
    </location>
</feature>
<protein>
    <submittedName>
        <fullName evidence="4">Sugar transferase</fullName>
    </submittedName>
</protein>
<sequence>MPALSSQEKDYKIRPSVGVRGAAARVSGVIIYERSKRFIDCLVAGLGLLALSPLFALMAIAIKADSPGPVLFSQTRLGQGGAPFRCWKLRSMFLDAEQSKQTLLTGNEMEGGTIFKIKQDPRITRVGRFIRKASIDELPQLWNVWVGDMSLVGPRPPVPQEVANYTAYDRQRLMVKPGITCIWQVSGRSDIPFEDQVALDIKYIGGRSLLTDVRLLLRTIPAVLFARGAY</sequence>
<gene>
    <name evidence="4" type="ORF">EYC98_06870</name>
</gene>
<reference evidence="4" key="1">
    <citation type="submission" date="2019-02" db="EMBL/GenBank/DDBJ databases">
        <authorList>
            <person name="Li S.-H."/>
        </authorList>
    </citation>
    <scope>NUCLEOTIDE SEQUENCE</scope>
    <source>
        <strain evidence="4">IMCC14734</strain>
    </source>
</reference>
<comment type="caution">
    <text evidence="4">The sequence shown here is derived from an EMBL/GenBank/DDBJ whole genome shotgun (WGS) entry which is preliminary data.</text>
</comment>
<dbReference type="RefSeq" id="WP_279244570.1">
    <property type="nucleotide sequence ID" value="NZ_SHNN01000001.1"/>
</dbReference>
<keyword evidence="2" id="KW-0812">Transmembrane</keyword>
<dbReference type="PANTHER" id="PTHR30576">
    <property type="entry name" value="COLANIC BIOSYNTHESIS UDP-GLUCOSE LIPID CARRIER TRANSFERASE"/>
    <property type="match status" value="1"/>
</dbReference>
<dbReference type="EMBL" id="SHNN01000001">
    <property type="protein sequence ID" value="MCX2980596.1"/>
    <property type="molecule type" value="Genomic_DNA"/>
</dbReference>
<dbReference type="GO" id="GO:0016740">
    <property type="term" value="F:transferase activity"/>
    <property type="evidence" value="ECO:0007669"/>
    <property type="project" value="UniProtKB-KW"/>
</dbReference>
<evidence type="ECO:0000313" key="5">
    <source>
        <dbReference type="Proteomes" id="UP001143362"/>
    </source>
</evidence>
<dbReference type="InterPro" id="IPR003362">
    <property type="entry name" value="Bact_transf"/>
</dbReference>
<accession>A0ABT3TFQ1</accession>
<feature type="transmembrane region" description="Helical" evidence="2">
    <location>
        <begin position="41"/>
        <end position="62"/>
    </location>
</feature>
<dbReference type="PANTHER" id="PTHR30576:SF10">
    <property type="entry name" value="SLL5057 PROTEIN"/>
    <property type="match status" value="1"/>
</dbReference>
<keyword evidence="2" id="KW-1133">Transmembrane helix</keyword>
<dbReference type="Pfam" id="PF02397">
    <property type="entry name" value="Bac_transf"/>
    <property type="match status" value="1"/>
</dbReference>
<evidence type="ECO:0000313" key="4">
    <source>
        <dbReference type="EMBL" id="MCX2980596.1"/>
    </source>
</evidence>
<evidence type="ECO:0000256" key="2">
    <source>
        <dbReference type="SAM" id="Phobius"/>
    </source>
</evidence>
<dbReference type="Proteomes" id="UP001143362">
    <property type="component" value="Unassembled WGS sequence"/>
</dbReference>